<evidence type="ECO:0000256" key="4">
    <source>
        <dbReference type="PROSITE-ProRule" id="PRU00433"/>
    </source>
</evidence>
<keyword evidence="3 4" id="KW-0408">Iron</keyword>
<dbReference type="PROSITE" id="PS51007">
    <property type="entry name" value="CYTC"/>
    <property type="match status" value="1"/>
</dbReference>
<dbReference type="Pfam" id="PF00034">
    <property type="entry name" value="Cytochrom_C"/>
    <property type="match status" value="1"/>
</dbReference>
<proteinExistence type="predicted"/>
<evidence type="ECO:0000256" key="5">
    <source>
        <dbReference type="SAM" id="SignalP"/>
    </source>
</evidence>
<evidence type="ECO:0000256" key="2">
    <source>
        <dbReference type="ARBA" id="ARBA00022723"/>
    </source>
</evidence>
<keyword evidence="2 4" id="KW-0479">Metal-binding</keyword>
<accession>A0ABU1GHG2</accession>
<protein>
    <submittedName>
        <fullName evidence="7">Cytochrome c, class I</fullName>
    </submittedName>
</protein>
<dbReference type="EMBL" id="JARWAL010000001">
    <property type="protein sequence ID" value="MDR5891280.1"/>
    <property type="molecule type" value="Genomic_DNA"/>
</dbReference>
<evidence type="ECO:0000313" key="8">
    <source>
        <dbReference type="Proteomes" id="UP001252270"/>
    </source>
</evidence>
<evidence type="ECO:0000313" key="7">
    <source>
        <dbReference type="EMBL" id="MDR5891280.1"/>
    </source>
</evidence>
<dbReference type="InterPro" id="IPR036909">
    <property type="entry name" value="Cyt_c-like_dom_sf"/>
</dbReference>
<evidence type="ECO:0000256" key="3">
    <source>
        <dbReference type="ARBA" id="ARBA00023004"/>
    </source>
</evidence>
<dbReference type="InterPro" id="IPR009056">
    <property type="entry name" value="Cyt_c-like_dom"/>
</dbReference>
<keyword evidence="8" id="KW-1185">Reference proteome</keyword>
<organism evidence="7 8">
    <name type="scientific">Halomonas mongoliensis</name>
    <dbReference type="NCBI Taxonomy" id="321265"/>
    <lineage>
        <taxon>Bacteria</taxon>
        <taxon>Pseudomonadati</taxon>
        <taxon>Pseudomonadota</taxon>
        <taxon>Gammaproteobacteria</taxon>
        <taxon>Oceanospirillales</taxon>
        <taxon>Halomonadaceae</taxon>
        <taxon>Halomonas</taxon>
    </lineage>
</organism>
<feature type="domain" description="Cytochrome c" evidence="6">
    <location>
        <begin position="21"/>
        <end position="108"/>
    </location>
</feature>
<keyword evidence="5" id="KW-0732">Signal</keyword>
<comment type="caution">
    <text evidence="7">The sequence shown here is derived from an EMBL/GenBank/DDBJ whole genome shotgun (WGS) entry which is preliminary data.</text>
</comment>
<dbReference type="SUPFAM" id="SSF46626">
    <property type="entry name" value="Cytochrome c"/>
    <property type="match status" value="1"/>
</dbReference>
<evidence type="ECO:0000256" key="1">
    <source>
        <dbReference type="ARBA" id="ARBA00022617"/>
    </source>
</evidence>
<feature type="chain" id="PRO_5045763315" evidence="5">
    <location>
        <begin position="27"/>
        <end position="110"/>
    </location>
</feature>
<keyword evidence="1 4" id="KW-0349">Heme</keyword>
<evidence type="ECO:0000259" key="6">
    <source>
        <dbReference type="PROSITE" id="PS51007"/>
    </source>
</evidence>
<dbReference type="RefSeq" id="WP_309635356.1">
    <property type="nucleotide sequence ID" value="NZ_JARWAL010000001.1"/>
</dbReference>
<feature type="signal peptide" evidence="5">
    <location>
        <begin position="1"/>
        <end position="26"/>
    </location>
</feature>
<dbReference type="Gene3D" id="1.10.760.10">
    <property type="entry name" value="Cytochrome c-like domain"/>
    <property type="match status" value="1"/>
</dbReference>
<gene>
    <name evidence="7" type="ORF">QC820_00515</name>
</gene>
<reference evidence="7 8" key="1">
    <citation type="submission" date="2023-04" db="EMBL/GenBank/DDBJ databases">
        <title>A long-awaited taxogenomic arrangement of the family Halomonadaceae.</title>
        <authorList>
            <person name="De La Haba R."/>
            <person name="Chuvochina M."/>
            <person name="Wittouck S."/>
            <person name="Arahal D.R."/>
            <person name="Sanchez-Porro C."/>
            <person name="Hugenholtz P."/>
            <person name="Ventosa A."/>
        </authorList>
    </citation>
    <scope>NUCLEOTIDE SEQUENCE [LARGE SCALE GENOMIC DNA]</scope>
    <source>
        <strain evidence="7 8">DSM 17332</strain>
    </source>
</reference>
<name>A0ABU1GHG2_9GAMM</name>
<dbReference type="Proteomes" id="UP001252270">
    <property type="component" value="Unassembled WGS sequence"/>
</dbReference>
<sequence>MTLPRPAAASLLGGLLLGGLALTAQAEDTFSPDQLAVMAGGCASCHGTDGRLAGAVPAIAGRPRAVLESRLLAFKGDTVEDTTVMNRIARGFSDEELSALADHFANIDAP</sequence>